<dbReference type="SMART" id="SM00382">
    <property type="entry name" value="AAA"/>
    <property type="match status" value="1"/>
</dbReference>
<keyword evidence="2" id="KW-0813">Transport</keyword>
<protein>
    <submittedName>
        <fullName evidence="9">ABC transporter</fullName>
    </submittedName>
</protein>
<evidence type="ECO:0000313" key="10">
    <source>
        <dbReference type="Proteomes" id="UP000383971"/>
    </source>
</evidence>
<organism evidence="9 10">
    <name type="scientific">Pandoraea communis</name>
    <dbReference type="NCBI Taxonomy" id="2508297"/>
    <lineage>
        <taxon>Bacteria</taxon>
        <taxon>Pseudomonadati</taxon>
        <taxon>Pseudomonadota</taxon>
        <taxon>Betaproteobacteria</taxon>
        <taxon>Burkholderiales</taxon>
        <taxon>Burkholderiaceae</taxon>
        <taxon>Pandoraea</taxon>
    </lineage>
</organism>
<dbReference type="SUPFAM" id="SSF52540">
    <property type="entry name" value="P-loop containing nucleoside triphosphate hydrolases"/>
    <property type="match status" value="1"/>
</dbReference>
<sequence>MKVLEANGLETYYGKSHVLHGVSIEVREGEIVALLGRNGAGKTTTLRSLMGLTPPRDGNIRMFGKDTTDWPPFRIASLGVGYVPEGRRVFAGLSVEENLQVPLERAGTWSVERVYETFPRLGERSASKGRQLSGGEQEMLAIGRALMLNPKLLLLDEPSQGLAPRIVQEVFDVIVAMRDEGISVLLVEQNVRAALSIADTACVLDDGRVVFVGDARTFASDETHVRELAGASAAQWRSPGGTDARAEQ</sequence>
<evidence type="ECO:0000256" key="3">
    <source>
        <dbReference type="ARBA" id="ARBA00022475"/>
    </source>
</evidence>
<keyword evidence="4" id="KW-0997">Cell inner membrane</keyword>
<dbReference type="Proteomes" id="UP000383971">
    <property type="component" value="Unassembled WGS sequence"/>
</dbReference>
<keyword evidence="3" id="KW-1003">Cell membrane</keyword>
<keyword evidence="7" id="KW-0029">Amino-acid transport</keyword>
<evidence type="ECO:0000256" key="1">
    <source>
        <dbReference type="ARBA" id="ARBA00005417"/>
    </source>
</evidence>
<keyword evidence="5" id="KW-0547">Nucleotide-binding</keyword>
<dbReference type="AlphaFoldDB" id="A0A5E4UQ93"/>
<dbReference type="PANTHER" id="PTHR43820:SF2">
    <property type="entry name" value="ABC TRANSPORTER ATP-BINDING PROTEIN"/>
    <property type="match status" value="1"/>
</dbReference>
<dbReference type="Gene3D" id="3.40.50.300">
    <property type="entry name" value="P-loop containing nucleotide triphosphate hydrolases"/>
    <property type="match status" value="1"/>
</dbReference>
<dbReference type="GO" id="GO:0016887">
    <property type="term" value="F:ATP hydrolysis activity"/>
    <property type="evidence" value="ECO:0007669"/>
    <property type="project" value="InterPro"/>
</dbReference>
<evidence type="ECO:0000259" key="8">
    <source>
        <dbReference type="PROSITE" id="PS50893"/>
    </source>
</evidence>
<keyword evidence="6" id="KW-0067">ATP-binding</keyword>
<dbReference type="PROSITE" id="PS50893">
    <property type="entry name" value="ABC_TRANSPORTER_2"/>
    <property type="match status" value="1"/>
</dbReference>
<keyword evidence="10" id="KW-1185">Reference proteome</keyword>
<keyword evidence="4" id="KW-0472">Membrane</keyword>
<dbReference type="InterPro" id="IPR003593">
    <property type="entry name" value="AAA+_ATPase"/>
</dbReference>
<evidence type="ECO:0000256" key="5">
    <source>
        <dbReference type="ARBA" id="ARBA00022741"/>
    </source>
</evidence>
<dbReference type="InterPro" id="IPR003439">
    <property type="entry name" value="ABC_transporter-like_ATP-bd"/>
</dbReference>
<proteinExistence type="inferred from homology"/>
<dbReference type="Pfam" id="PF00005">
    <property type="entry name" value="ABC_tran"/>
    <property type="match status" value="1"/>
</dbReference>
<evidence type="ECO:0000313" key="9">
    <source>
        <dbReference type="EMBL" id="VVE02116.1"/>
    </source>
</evidence>
<gene>
    <name evidence="9" type="ORF">PCO31111_02211</name>
</gene>
<feature type="domain" description="ABC transporter" evidence="8">
    <location>
        <begin position="4"/>
        <end position="231"/>
    </location>
</feature>
<name>A0A5E4UQ93_9BURK</name>
<comment type="similarity">
    <text evidence="1">Belongs to the ABC transporter superfamily.</text>
</comment>
<evidence type="ECO:0000256" key="2">
    <source>
        <dbReference type="ARBA" id="ARBA00022448"/>
    </source>
</evidence>
<evidence type="ECO:0000256" key="4">
    <source>
        <dbReference type="ARBA" id="ARBA00022519"/>
    </source>
</evidence>
<dbReference type="RefSeq" id="WP_150584936.1">
    <property type="nucleotide sequence ID" value="NZ_CABPSE010000006.1"/>
</dbReference>
<dbReference type="CDD" id="cd03224">
    <property type="entry name" value="ABC_TM1139_LivF_branched"/>
    <property type="match status" value="1"/>
</dbReference>
<evidence type="ECO:0000256" key="7">
    <source>
        <dbReference type="ARBA" id="ARBA00022970"/>
    </source>
</evidence>
<accession>A0A5E4UQ93</accession>
<dbReference type="InterPro" id="IPR027417">
    <property type="entry name" value="P-loop_NTPase"/>
</dbReference>
<dbReference type="GO" id="GO:0015807">
    <property type="term" value="P:L-amino acid transport"/>
    <property type="evidence" value="ECO:0007669"/>
    <property type="project" value="TreeGrafter"/>
</dbReference>
<dbReference type="EMBL" id="CABPSE010000006">
    <property type="protein sequence ID" value="VVE02116.1"/>
    <property type="molecule type" value="Genomic_DNA"/>
</dbReference>
<reference evidence="9 10" key="1">
    <citation type="submission" date="2019-08" db="EMBL/GenBank/DDBJ databases">
        <authorList>
            <person name="Peeters C."/>
        </authorList>
    </citation>
    <scope>NUCLEOTIDE SEQUENCE [LARGE SCALE GENOMIC DNA]</scope>
    <source>
        <strain evidence="9 10">LMG 31111</strain>
    </source>
</reference>
<dbReference type="GO" id="GO:0015658">
    <property type="term" value="F:branched-chain amino acid transmembrane transporter activity"/>
    <property type="evidence" value="ECO:0007669"/>
    <property type="project" value="TreeGrafter"/>
</dbReference>
<dbReference type="InterPro" id="IPR052156">
    <property type="entry name" value="BCAA_Transport_ATP-bd_LivF"/>
</dbReference>
<dbReference type="PANTHER" id="PTHR43820">
    <property type="entry name" value="HIGH-AFFINITY BRANCHED-CHAIN AMINO ACID TRANSPORT ATP-BINDING PROTEIN LIVF"/>
    <property type="match status" value="1"/>
</dbReference>
<dbReference type="GO" id="GO:0005524">
    <property type="term" value="F:ATP binding"/>
    <property type="evidence" value="ECO:0007669"/>
    <property type="project" value="UniProtKB-KW"/>
</dbReference>
<evidence type="ECO:0000256" key="6">
    <source>
        <dbReference type="ARBA" id="ARBA00022840"/>
    </source>
</evidence>